<evidence type="ECO:0000313" key="3">
    <source>
        <dbReference type="Proteomes" id="UP000251891"/>
    </source>
</evidence>
<dbReference type="Gene3D" id="3.40.109.10">
    <property type="entry name" value="NADH Oxidase"/>
    <property type="match status" value="1"/>
</dbReference>
<dbReference type="AlphaFoldDB" id="A0A365H2R1"/>
<protein>
    <submittedName>
        <fullName evidence="2">NADH dehydrogenase FAD-containing subunit</fullName>
    </submittedName>
</protein>
<reference evidence="2 3" key="1">
    <citation type="submission" date="2018-06" db="EMBL/GenBank/DDBJ databases">
        <title>Actinomadura craniellae sp. nov. isolated from marine sponge Craniella sp.</title>
        <authorList>
            <person name="Li L."/>
            <person name="Xu Q.H."/>
            <person name="Lin H.W."/>
            <person name="Lu Y.H."/>
        </authorList>
    </citation>
    <scope>NUCLEOTIDE SEQUENCE [LARGE SCALE GENOMIC DNA]</scope>
    <source>
        <strain evidence="2 3">LHW63021</strain>
    </source>
</reference>
<dbReference type="OrthoDB" id="3774920at2"/>
<dbReference type="GO" id="GO:0016491">
    <property type="term" value="F:oxidoreductase activity"/>
    <property type="evidence" value="ECO:0007669"/>
    <property type="project" value="InterPro"/>
</dbReference>
<dbReference type="Pfam" id="PF00881">
    <property type="entry name" value="Nitroreductase"/>
    <property type="match status" value="1"/>
</dbReference>
<dbReference type="RefSeq" id="WP_111869514.1">
    <property type="nucleotide sequence ID" value="NZ_QLYX01000009.1"/>
</dbReference>
<dbReference type="InterPro" id="IPR000415">
    <property type="entry name" value="Nitroreductase-like"/>
</dbReference>
<sequence length="227" mass="24578">MELKEALRTTGAVREFTGEPVADEVLYEILDTARFAPSGGNRQGWRAIVVRDPGLRRELRDLYLPGWYDYLAMGRAGLVPWAPLTDREAERAALAGAPAIAAAADGTGFAERLHEVPALVVVLADLRALAAVDRDHDRYTLVGGASIYPFVWSLLLAAHDAGLGGVMTTMLVQREKEVRTLLGVPDEFAVGAVVALGHPVRRPTRLRRSEVAEFATVDRFDGPAVAP</sequence>
<dbReference type="Proteomes" id="UP000251891">
    <property type="component" value="Unassembled WGS sequence"/>
</dbReference>
<dbReference type="PANTHER" id="PTHR23026">
    <property type="entry name" value="NADPH NITROREDUCTASE"/>
    <property type="match status" value="1"/>
</dbReference>
<keyword evidence="3" id="KW-1185">Reference proteome</keyword>
<evidence type="ECO:0000259" key="1">
    <source>
        <dbReference type="Pfam" id="PF00881"/>
    </source>
</evidence>
<proteinExistence type="predicted"/>
<name>A0A365H2R1_9ACTN</name>
<comment type="caution">
    <text evidence="2">The sequence shown here is derived from an EMBL/GenBank/DDBJ whole genome shotgun (WGS) entry which is preliminary data.</text>
</comment>
<dbReference type="CDD" id="cd02062">
    <property type="entry name" value="Nitro_FMN_reductase"/>
    <property type="match status" value="1"/>
</dbReference>
<dbReference type="InterPro" id="IPR050627">
    <property type="entry name" value="Nitroreductase/BluB"/>
</dbReference>
<dbReference type="EMBL" id="QLYX01000009">
    <property type="protein sequence ID" value="RAY13390.1"/>
    <property type="molecule type" value="Genomic_DNA"/>
</dbReference>
<gene>
    <name evidence="2" type="ORF">DPM19_20165</name>
</gene>
<feature type="domain" description="Nitroreductase" evidence="1">
    <location>
        <begin position="12"/>
        <end position="198"/>
    </location>
</feature>
<dbReference type="SUPFAM" id="SSF55469">
    <property type="entry name" value="FMN-dependent nitroreductase-like"/>
    <property type="match status" value="1"/>
</dbReference>
<dbReference type="InterPro" id="IPR029479">
    <property type="entry name" value="Nitroreductase"/>
</dbReference>
<organism evidence="2 3">
    <name type="scientific">Actinomadura craniellae</name>
    <dbReference type="NCBI Taxonomy" id="2231787"/>
    <lineage>
        <taxon>Bacteria</taxon>
        <taxon>Bacillati</taxon>
        <taxon>Actinomycetota</taxon>
        <taxon>Actinomycetes</taxon>
        <taxon>Streptosporangiales</taxon>
        <taxon>Thermomonosporaceae</taxon>
        <taxon>Actinomadura</taxon>
    </lineage>
</organism>
<accession>A0A365H2R1</accession>
<dbReference type="PANTHER" id="PTHR23026:SF123">
    <property type="entry name" value="NAD(P)H NITROREDUCTASE RV3131-RELATED"/>
    <property type="match status" value="1"/>
</dbReference>
<evidence type="ECO:0000313" key="2">
    <source>
        <dbReference type="EMBL" id="RAY13390.1"/>
    </source>
</evidence>